<feature type="region of interest" description="Disordered" evidence="1">
    <location>
        <begin position="148"/>
        <end position="175"/>
    </location>
</feature>
<dbReference type="RefSeq" id="XP_041292883.1">
    <property type="nucleotide sequence ID" value="XM_041428383.1"/>
</dbReference>
<dbReference type="AlphaFoldDB" id="A0A9P7JTT1"/>
<organism evidence="3 4">
    <name type="scientific">Suillus discolor</name>
    <dbReference type="NCBI Taxonomy" id="1912936"/>
    <lineage>
        <taxon>Eukaryota</taxon>
        <taxon>Fungi</taxon>
        <taxon>Dikarya</taxon>
        <taxon>Basidiomycota</taxon>
        <taxon>Agaricomycotina</taxon>
        <taxon>Agaricomycetes</taxon>
        <taxon>Agaricomycetidae</taxon>
        <taxon>Boletales</taxon>
        <taxon>Suillineae</taxon>
        <taxon>Suillaceae</taxon>
        <taxon>Suillus</taxon>
    </lineage>
</organism>
<feature type="region of interest" description="Disordered" evidence="1">
    <location>
        <begin position="415"/>
        <end position="543"/>
    </location>
</feature>
<feature type="compositionally biased region" description="Polar residues" evidence="1">
    <location>
        <begin position="464"/>
        <end position="489"/>
    </location>
</feature>
<evidence type="ECO:0000256" key="1">
    <source>
        <dbReference type="SAM" id="MobiDB-lite"/>
    </source>
</evidence>
<dbReference type="GeneID" id="64690642"/>
<feature type="region of interest" description="Disordered" evidence="1">
    <location>
        <begin position="100"/>
        <end position="132"/>
    </location>
</feature>
<protein>
    <submittedName>
        <fullName evidence="3">Uncharacterized protein</fullName>
    </submittedName>
</protein>
<evidence type="ECO:0000313" key="3">
    <source>
        <dbReference type="EMBL" id="KAG2108438.1"/>
    </source>
</evidence>
<accession>A0A9P7JTT1</accession>
<feature type="compositionally biased region" description="Low complexity" evidence="1">
    <location>
        <begin position="316"/>
        <end position="330"/>
    </location>
</feature>
<feature type="compositionally biased region" description="Polar residues" evidence="1">
    <location>
        <begin position="420"/>
        <end position="444"/>
    </location>
</feature>
<keyword evidence="2" id="KW-1133">Transmembrane helix</keyword>
<dbReference type="EMBL" id="JABBWM010000027">
    <property type="protein sequence ID" value="KAG2108438.1"/>
    <property type="molecule type" value="Genomic_DNA"/>
</dbReference>
<feature type="transmembrane region" description="Helical" evidence="2">
    <location>
        <begin position="64"/>
        <end position="85"/>
    </location>
</feature>
<reference evidence="3" key="1">
    <citation type="journal article" date="2020" name="New Phytol.">
        <title>Comparative genomics reveals dynamic genome evolution in host specialist ectomycorrhizal fungi.</title>
        <authorList>
            <person name="Lofgren L.A."/>
            <person name="Nguyen N.H."/>
            <person name="Vilgalys R."/>
            <person name="Ruytinx J."/>
            <person name="Liao H.L."/>
            <person name="Branco S."/>
            <person name="Kuo A."/>
            <person name="LaButti K."/>
            <person name="Lipzen A."/>
            <person name="Andreopoulos W."/>
            <person name="Pangilinan J."/>
            <person name="Riley R."/>
            <person name="Hundley H."/>
            <person name="Na H."/>
            <person name="Barry K."/>
            <person name="Grigoriev I.V."/>
            <person name="Stajich J.E."/>
            <person name="Kennedy P.G."/>
        </authorList>
    </citation>
    <scope>NUCLEOTIDE SEQUENCE</scope>
    <source>
        <strain evidence="3">FC423</strain>
    </source>
</reference>
<comment type="caution">
    <text evidence="3">The sequence shown here is derived from an EMBL/GenBank/DDBJ whole genome shotgun (WGS) entry which is preliminary data.</text>
</comment>
<feature type="region of interest" description="Disordered" evidence="1">
    <location>
        <begin position="300"/>
        <end position="330"/>
    </location>
</feature>
<feature type="compositionally biased region" description="Low complexity" evidence="1">
    <location>
        <begin position="490"/>
        <end position="500"/>
    </location>
</feature>
<keyword evidence="2" id="KW-0812">Transmembrane</keyword>
<evidence type="ECO:0000256" key="2">
    <source>
        <dbReference type="SAM" id="Phobius"/>
    </source>
</evidence>
<proteinExistence type="predicted"/>
<gene>
    <name evidence="3" type="ORF">F5147DRAFT_171154</name>
</gene>
<keyword evidence="4" id="KW-1185">Reference proteome</keyword>
<sequence>MSNLPERGMFSSAPSRTPFCLRTLLWLTLSAVRYPKFVSARPTSEVLRRASDDNESDGNSISASVWIPVLILAVVVAVLTLVGCVRRATNREVGAVAVASTPAGQAASTRPGRRRRPARTPSQISTKSLPPYMLEPGDQELVLFRAPPKTEDDHDPMPILEEDEEHPETEGTHRGLDLESHGTIQADGSATNLIYNVPGDVSMRRSIDVASLGTLHHSQGSHSELLPLHTTQTSEDPRGEAPPYFEVVGQDTVHTLPDVPPASETSIDNAAPDRRSRFSFLFKPFGGSSRYPPLSIHNRAVTPEHTRNVSSLSVASTTSGHGRNRSSSNSTLLKALRPHDHSTPMTSPSTISLNSISAPLTHTVMRSEFRAPKGGMTPEQIKLITSRNALERFGVPYGPDAVAFSASRSNMAPPPDFDVITSSLPDQASGSLSADIRNPSSTSTLERETTGSPVFDSAAADEAGQTTSRSVTSGSPPYSPSGANKNYQVPSSPRSLLLSSYQRQGDSRSSSTTSFETAASEFSRPTTPLTARPETPTARPFVV</sequence>
<dbReference type="Proteomes" id="UP000823399">
    <property type="component" value="Unassembled WGS sequence"/>
</dbReference>
<evidence type="ECO:0000313" key="4">
    <source>
        <dbReference type="Proteomes" id="UP000823399"/>
    </source>
</evidence>
<dbReference type="OrthoDB" id="2804493at2759"/>
<keyword evidence="2" id="KW-0472">Membrane</keyword>
<name>A0A9P7JTT1_9AGAM</name>
<feature type="compositionally biased region" description="Low complexity" evidence="1">
    <location>
        <begin position="509"/>
        <end position="523"/>
    </location>
</feature>